<dbReference type="eggNOG" id="COG1268">
    <property type="taxonomic scope" value="Bacteria"/>
</dbReference>
<evidence type="ECO:0000256" key="6">
    <source>
        <dbReference type="ARBA" id="ARBA00022989"/>
    </source>
</evidence>
<gene>
    <name evidence="10" type="ORF">C273_04120</name>
</gene>
<feature type="transmembrane region" description="Helical" evidence="9">
    <location>
        <begin position="78"/>
        <end position="103"/>
    </location>
</feature>
<protein>
    <recommendedName>
        <fullName evidence="8">Biotin transporter</fullName>
    </recommendedName>
</protein>
<evidence type="ECO:0000256" key="4">
    <source>
        <dbReference type="ARBA" id="ARBA00022475"/>
    </source>
</evidence>
<dbReference type="PANTHER" id="PTHR34295">
    <property type="entry name" value="BIOTIN TRANSPORTER BIOY"/>
    <property type="match status" value="1"/>
</dbReference>
<dbReference type="OrthoDB" id="9803495at2"/>
<dbReference type="PATRIC" id="fig|1229783.3.peg.829"/>
<feature type="transmembrane region" description="Helical" evidence="9">
    <location>
        <begin position="115"/>
        <end position="140"/>
    </location>
</feature>
<name>K9ASE4_9STAP</name>
<feature type="transmembrane region" description="Helical" evidence="9">
    <location>
        <begin position="6"/>
        <end position="27"/>
    </location>
</feature>
<dbReference type="GO" id="GO:0015225">
    <property type="term" value="F:biotin transmembrane transporter activity"/>
    <property type="evidence" value="ECO:0007669"/>
    <property type="project" value="UniProtKB-UniRule"/>
</dbReference>
<dbReference type="PANTHER" id="PTHR34295:SF4">
    <property type="entry name" value="BIOTIN TRANSPORTER BIOY-RELATED"/>
    <property type="match status" value="1"/>
</dbReference>
<evidence type="ECO:0000256" key="9">
    <source>
        <dbReference type="SAM" id="Phobius"/>
    </source>
</evidence>
<keyword evidence="11" id="KW-1185">Reference proteome</keyword>
<keyword evidence="5 9" id="KW-0812">Transmembrane</keyword>
<reference evidence="10 11" key="1">
    <citation type="journal article" date="2013" name="Genome Announc.">
        <title>Genome Sequence of Staphylococcus massiliensis Strain S46, Isolated from the Surface of Healthy Human Skin.</title>
        <authorList>
            <person name="Srivastav R."/>
            <person name="Singh A."/>
            <person name="Jangir P.K."/>
            <person name="Kumari C."/>
            <person name="Muduli S."/>
            <person name="Sharma R."/>
        </authorList>
    </citation>
    <scope>NUCLEOTIDE SEQUENCE [LARGE SCALE GENOMIC DNA]</scope>
    <source>
        <strain evidence="10 11">S46</strain>
    </source>
</reference>
<comment type="subcellular location">
    <subcellularLocation>
        <location evidence="1 8">Cell membrane</location>
        <topology evidence="1 8">Multi-pass membrane protein</topology>
    </subcellularLocation>
</comment>
<dbReference type="Pfam" id="PF02632">
    <property type="entry name" value="BioY"/>
    <property type="match status" value="1"/>
</dbReference>
<organism evidence="10 11">
    <name type="scientific">Staphylococcus massiliensis S46</name>
    <dbReference type="NCBI Taxonomy" id="1229783"/>
    <lineage>
        <taxon>Bacteria</taxon>
        <taxon>Bacillati</taxon>
        <taxon>Bacillota</taxon>
        <taxon>Bacilli</taxon>
        <taxon>Bacillales</taxon>
        <taxon>Staphylococcaceae</taxon>
        <taxon>Staphylococcus</taxon>
    </lineage>
</organism>
<evidence type="ECO:0000256" key="7">
    <source>
        <dbReference type="ARBA" id="ARBA00023136"/>
    </source>
</evidence>
<keyword evidence="7 8" id="KW-0472">Membrane</keyword>
<comment type="similarity">
    <text evidence="2 8">Belongs to the BioY family.</text>
</comment>
<evidence type="ECO:0000256" key="1">
    <source>
        <dbReference type="ARBA" id="ARBA00004651"/>
    </source>
</evidence>
<keyword evidence="4 8" id="KW-1003">Cell membrane</keyword>
<evidence type="ECO:0000256" key="8">
    <source>
        <dbReference type="PIRNR" id="PIRNR016661"/>
    </source>
</evidence>
<comment type="caution">
    <text evidence="10">The sequence shown here is derived from an EMBL/GenBank/DDBJ whole genome shotgun (WGS) entry which is preliminary data.</text>
</comment>
<dbReference type="Gene3D" id="1.10.1760.20">
    <property type="match status" value="1"/>
</dbReference>
<dbReference type="AlphaFoldDB" id="K9ASE4"/>
<dbReference type="Proteomes" id="UP000009885">
    <property type="component" value="Unassembled WGS sequence"/>
</dbReference>
<evidence type="ECO:0000313" key="10">
    <source>
        <dbReference type="EMBL" id="EKU48961.1"/>
    </source>
</evidence>
<dbReference type="GO" id="GO:0005886">
    <property type="term" value="C:plasma membrane"/>
    <property type="evidence" value="ECO:0007669"/>
    <property type="project" value="UniProtKB-SubCell"/>
</dbReference>
<dbReference type="STRING" id="1229783.C273_04120"/>
<evidence type="ECO:0000313" key="11">
    <source>
        <dbReference type="Proteomes" id="UP000009885"/>
    </source>
</evidence>
<dbReference type="EMBL" id="AMSQ01000005">
    <property type="protein sequence ID" value="EKU48961.1"/>
    <property type="molecule type" value="Genomic_DNA"/>
</dbReference>
<evidence type="ECO:0000256" key="3">
    <source>
        <dbReference type="ARBA" id="ARBA00022448"/>
    </source>
</evidence>
<feature type="transmembrane region" description="Helical" evidence="9">
    <location>
        <begin position="146"/>
        <end position="171"/>
    </location>
</feature>
<evidence type="ECO:0000256" key="5">
    <source>
        <dbReference type="ARBA" id="ARBA00022692"/>
    </source>
</evidence>
<dbReference type="RefSeq" id="WP_009382840.1">
    <property type="nucleotide sequence ID" value="NZ_AMSQ01000005.1"/>
</dbReference>
<accession>K9ASE4</accession>
<dbReference type="PIRSF" id="PIRSF016661">
    <property type="entry name" value="BioY"/>
    <property type="match status" value="1"/>
</dbReference>
<evidence type="ECO:0000256" key="2">
    <source>
        <dbReference type="ARBA" id="ARBA00010692"/>
    </source>
</evidence>
<keyword evidence="6 9" id="KW-1133">Transmembrane helix</keyword>
<keyword evidence="3 8" id="KW-0813">Transport</keyword>
<sequence length="184" mass="19650">MKTKHLVYVALMAAIIAVLGLVPPIPLPFVPVPIVLQNIGIYLAGIILGMALGPLSVLIFLLLVIVGVPLLPGGRGSIGILFGPSAGFIIMYPIVAFLIGYFREKVIKKVDFKRVFIITLTFGVLLLDIVGCIVMGIVTNLPVDKTVLACLSFLPGDIVKAIVATIIGVALHKNPQFQKLMARD</sequence>
<feature type="transmembrane region" description="Helical" evidence="9">
    <location>
        <begin position="39"/>
        <end position="66"/>
    </location>
</feature>
<dbReference type="InterPro" id="IPR003784">
    <property type="entry name" value="BioY"/>
</dbReference>
<proteinExistence type="inferred from homology"/>